<dbReference type="InterPro" id="IPR001881">
    <property type="entry name" value="EGF-like_Ca-bd_dom"/>
</dbReference>
<keyword evidence="9 11" id="KW-0424">Laminin EGF-like domain</keyword>
<dbReference type="Pfam" id="PF24973">
    <property type="entry name" value="EGF_LMN_ATRN"/>
    <property type="match status" value="3"/>
</dbReference>
<accession>A0ABM4B5Y5</accession>
<evidence type="ECO:0000313" key="17">
    <source>
        <dbReference type="RefSeq" id="XP_065644261.1"/>
    </source>
</evidence>
<evidence type="ECO:0000259" key="15">
    <source>
        <dbReference type="PROSITE" id="PS50027"/>
    </source>
</evidence>
<dbReference type="Pfam" id="PF24981">
    <property type="entry name" value="Beta-prop_ATRN-LZTR1"/>
    <property type="match status" value="2"/>
</dbReference>
<evidence type="ECO:0000256" key="4">
    <source>
        <dbReference type="ARBA" id="ARBA00022729"/>
    </source>
</evidence>
<evidence type="ECO:0000256" key="2">
    <source>
        <dbReference type="ARBA" id="ARBA00022441"/>
    </source>
</evidence>
<evidence type="ECO:0000256" key="10">
    <source>
        <dbReference type="PROSITE-ProRule" id="PRU00076"/>
    </source>
</evidence>
<dbReference type="InterPro" id="IPR035914">
    <property type="entry name" value="Sperma_CUB_dom_sf"/>
</dbReference>
<protein>
    <submittedName>
        <fullName evidence="17">Multiple epidermal growth factor-like domains protein 8 isoform X2</fullName>
    </submittedName>
</protein>
<evidence type="ECO:0000256" key="1">
    <source>
        <dbReference type="ARBA" id="ARBA00004167"/>
    </source>
</evidence>
<keyword evidence="2" id="KW-0880">Kelch repeat</keyword>
<dbReference type="SMART" id="SM00179">
    <property type="entry name" value="EGF_CA"/>
    <property type="match status" value="2"/>
</dbReference>
<evidence type="ECO:0000259" key="13">
    <source>
        <dbReference type="PROSITE" id="PS01180"/>
    </source>
</evidence>
<keyword evidence="6 12" id="KW-1133">Transmembrane helix</keyword>
<dbReference type="PROSITE" id="PS00010">
    <property type="entry name" value="ASX_HYDROXYL"/>
    <property type="match status" value="2"/>
</dbReference>
<keyword evidence="16" id="KW-1185">Reference proteome</keyword>
<dbReference type="SMART" id="SM00180">
    <property type="entry name" value="EGF_Lam"/>
    <property type="match status" value="5"/>
</dbReference>
<evidence type="ECO:0000256" key="5">
    <source>
        <dbReference type="ARBA" id="ARBA00022737"/>
    </source>
</evidence>
<keyword evidence="10" id="KW-0245">EGF-like domain</keyword>
<dbReference type="InterPro" id="IPR000859">
    <property type="entry name" value="CUB_dom"/>
</dbReference>
<dbReference type="PANTHER" id="PTHR46093:SF18">
    <property type="entry name" value="FIBRONECTIN TYPE-III DOMAIN-CONTAINING PROTEIN"/>
    <property type="match status" value="1"/>
</dbReference>
<proteinExistence type="predicted"/>
<dbReference type="PANTHER" id="PTHR46093">
    <property type="entry name" value="ACYL-COA-BINDING DOMAIN-CONTAINING PROTEIN 5"/>
    <property type="match status" value="1"/>
</dbReference>
<name>A0ABM4B5Y5_HYDVU</name>
<dbReference type="PROSITE" id="PS01248">
    <property type="entry name" value="EGF_LAM_1"/>
    <property type="match status" value="3"/>
</dbReference>
<dbReference type="PROSITE" id="PS50027">
    <property type="entry name" value="EGF_LAM_2"/>
    <property type="match status" value="1"/>
</dbReference>
<keyword evidence="12" id="KW-0472">Membrane</keyword>
<dbReference type="SUPFAM" id="SSF57196">
    <property type="entry name" value="EGF/Laminin"/>
    <property type="match status" value="4"/>
</dbReference>
<dbReference type="InterPro" id="IPR000152">
    <property type="entry name" value="EGF-type_Asp/Asn_hydroxyl_site"/>
</dbReference>
<dbReference type="Gene3D" id="2.120.10.80">
    <property type="entry name" value="Kelch-type beta propeller"/>
    <property type="match status" value="4"/>
</dbReference>
<dbReference type="PROSITE" id="PS01186">
    <property type="entry name" value="EGF_2"/>
    <property type="match status" value="2"/>
</dbReference>
<evidence type="ECO:0000256" key="3">
    <source>
        <dbReference type="ARBA" id="ARBA00022692"/>
    </source>
</evidence>
<dbReference type="PROSITE" id="PS00022">
    <property type="entry name" value="EGF_1"/>
    <property type="match status" value="3"/>
</dbReference>
<comment type="caution">
    <text evidence="10">Lacks conserved residue(s) required for the propagation of feature annotation.</text>
</comment>
<evidence type="ECO:0000313" key="16">
    <source>
        <dbReference type="Proteomes" id="UP001652625"/>
    </source>
</evidence>
<feature type="transmembrane region" description="Helical" evidence="12">
    <location>
        <begin position="2359"/>
        <end position="2381"/>
    </location>
</feature>
<dbReference type="RefSeq" id="XP_065644261.1">
    <property type="nucleotide sequence ID" value="XM_065788189.1"/>
</dbReference>
<feature type="domain" description="EGF-like" evidence="14">
    <location>
        <begin position="1347"/>
        <end position="1382"/>
    </location>
</feature>
<dbReference type="InterPro" id="IPR015915">
    <property type="entry name" value="Kelch-typ_b-propeller"/>
</dbReference>
<dbReference type="SUPFAM" id="SSF49854">
    <property type="entry name" value="Spermadhesin, CUB domain"/>
    <property type="match status" value="1"/>
</dbReference>
<dbReference type="PROSITE" id="PS01187">
    <property type="entry name" value="EGF_CA"/>
    <property type="match status" value="1"/>
</dbReference>
<evidence type="ECO:0000256" key="11">
    <source>
        <dbReference type="PROSITE-ProRule" id="PRU00460"/>
    </source>
</evidence>
<reference evidence="16" key="1">
    <citation type="submission" date="2025-05" db="UniProtKB">
        <authorList>
            <consortium name="RefSeq"/>
        </authorList>
    </citation>
    <scope>NUCLEOTIDE SEQUENCE [LARGE SCALE GENOMIC DNA]</scope>
</reference>
<evidence type="ECO:0000256" key="12">
    <source>
        <dbReference type="SAM" id="Phobius"/>
    </source>
</evidence>
<keyword evidence="5" id="KW-0677">Repeat</keyword>
<keyword evidence="7 10" id="KW-1015">Disulfide bond</keyword>
<evidence type="ECO:0000256" key="8">
    <source>
        <dbReference type="ARBA" id="ARBA00023180"/>
    </source>
</evidence>
<evidence type="ECO:0000256" key="9">
    <source>
        <dbReference type="ARBA" id="ARBA00023292"/>
    </source>
</evidence>
<dbReference type="Proteomes" id="UP001652625">
    <property type="component" value="Chromosome 01"/>
</dbReference>
<dbReference type="Gene3D" id="2.10.25.10">
    <property type="entry name" value="Laminin"/>
    <property type="match status" value="7"/>
</dbReference>
<dbReference type="PROSITE" id="PS01180">
    <property type="entry name" value="CUB"/>
    <property type="match status" value="2"/>
</dbReference>
<feature type="domain" description="EGF-like" evidence="14">
    <location>
        <begin position="1002"/>
        <end position="1043"/>
    </location>
</feature>
<dbReference type="SMART" id="SM00181">
    <property type="entry name" value="EGF"/>
    <property type="match status" value="11"/>
</dbReference>
<evidence type="ECO:0000259" key="14">
    <source>
        <dbReference type="PROSITE" id="PS50026"/>
    </source>
</evidence>
<dbReference type="CDD" id="cd00055">
    <property type="entry name" value="EGF_Lam"/>
    <property type="match status" value="3"/>
</dbReference>
<dbReference type="InterPro" id="IPR000742">
    <property type="entry name" value="EGF"/>
</dbReference>
<keyword evidence="4" id="KW-0732">Signal</keyword>
<dbReference type="Gene3D" id="2.60.120.290">
    <property type="entry name" value="Spermadhesin, CUB domain"/>
    <property type="match status" value="1"/>
</dbReference>
<comment type="subcellular location">
    <subcellularLocation>
        <location evidence="1">Membrane</location>
        <topology evidence="1">Single-pass membrane protein</topology>
    </subcellularLocation>
</comment>
<dbReference type="InterPro" id="IPR016201">
    <property type="entry name" value="PSI"/>
</dbReference>
<dbReference type="InterPro" id="IPR056863">
    <property type="entry name" value="LMN_ATRN_NET-like_EGF"/>
</dbReference>
<evidence type="ECO:0000256" key="7">
    <source>
        <dbReference type="ARBA" id="ARBA00023157"/>
    </source>
</evidence>
<dbReference type="SMART" id="SM00423">
    <property type="entry name" value="PSI"/>
    <property type="match status" value="7"/>
</dbReference>
<dbReference type="PROSITE" id="PS50026">
    <property type="entry name" value="EGF_3"/>
    <property type="match status" value="3"/>
</dbReference>
<sequence length="2504" mass="282419">MIHYLFLYFMTCPFYSLQWNCNRIIMTNKTGVITTVEKKHEKSNPGVHCEEWMIQGKIGTTITIKFLFFDTEFGYESFFVFDGNSSTSKLVLSMSGRHRDVSITSSKNQIYLYFYTESSKSSFLLVYSINSCPNNCSDSGICSNGKCNCKENQIGTSCEFNYCPNNCSILGGSKCDQDLKSCVCGNDFFGESCSIPYRFNTGLNLWYTVSSKLTVFTARSSHVAVFISNCLIIHGGFTNDGLSDQLIYFNISTNQWKVISINEPKPGSRYDHAGEKYEDGFLIFGGELADGSFSNELWYYNNKWILLSNDKSIPGLTGHSVTVVGSKVFIFGGRIFGDKISSTMYIYNIIDNVWKVIEPMSVLQSRLKLVGHTASYYKEKEIILIYGGLHFTSKNAKSGVSNDMFAFNIKLEKWSIWLLAESSSPALAFHSAVISGNHLILHGGWIFNADRNEPEPSNATYFYNLMCLLWVSYPLKSNGYSLKKRYGHAALMMDMQTVIIVGGFNGAFLLNDVLVLKIPFQITGLQCFSYLQNKDKCLSDLSCIYCSSCVPYYQKNICSDFILKPYLCQDQCSFLSTCEECTAYAQCNWCTLTSFCQSKENKNCFQEQKLWWGSNNGILINATDECQLLDEPPGITYLYYLKPENFNYPDYVKILPHGKSIIYNVTLKATLILKGTIYPFFRYSNADFTNHKVLLRGRNLNATLSLSNINGASNLVEVVSLPFDDQYHEVVTVKNSIFFYNKVDRFQTQNLKYIIELKANLINLGSDQYAAIEIQWNHTDNEYFALYPIPGSYLQPFKTTNCSQYFSCSGCVSDMFCGWCDTVLSCMPRSSWSLCFNISAGYLVRNQSQCVMCKHNFDCESCKKDFFCDWDEDLLKCTRKELVHVSSNCSSCNKKSTIEECLTVKHCVWCSEKKKCLYNFQVAMQNKYGVCRTVYDGYMLQNCSTITNCSSCLNAFHCGWCYDFNDPRVGRCKIGDFSGPINKCQIVTTKSEPAWSYEACPDINECTLNIFNCDINAYCVNTMYSYECKCKQGYIGDGKSKCKKTCWPECYQGICNETTYKCECNLGWTGQNCSVDCGCNGHSTCLYGVGICDQCQENTVGKYCETCVNGSYGNALTSIGCKKCECNGHGNPLQNYCQSANGECFCLHNTIGSSCELCEPGFVGNPRNNGICYIPCKRSSIISNLYSGYLSPTNEANNLKYTTCVWLISPRNLTLNEYIYSDPLQFSERILISVTQINLTSCFDSQLFVYDGIPPNPRSKKVIKMTSFKKLGRLCGVNSKKVFRSSSGMLSLVYEGQTSKLLLKQDSSNFLIMFQVLQCPDHCPPPYICSVLGICSCKDGFYGNKCEYSKCINNCNAKKNQGTCIMDTYCLCKVGFAGEDCSQLVSNFFWQISTMPIHSFTIENIEDERFAGTMVIDHSFLYVFGGRNFSDLKSPDVFRVNLLTGYKEMLNLSSEVCPSSRYFHCSFLYKKEIYIYGGITSSGFSNEIWKFNPLKNVWTDLTRNFSEKKVAGHTCTLFGDIVYIIGGYYWIDGYSIGVRLIELNSLKEQYQKFTGPTPSALYGHLSVYYPEEKKIIVHGGIEFYKNKTKISNQVYIFDPENGYWKLAESIPGNSSPFIFGHSGDMINGTLFIISGYDDSIGFNNNIYIWRPVCNMWSLLQRNDNFIHDTGNTNMLFALSAIFNNTILLYGGFNYNVNGKLVFFSVPRDICAYQETKLKCLSEISCSWCNKINDSFCFDKNVKSCGENISMVTSSMSCSVDYERECSSYTSCSSCLSSYPKYSGCKWCQESYCASNSSSCLTTYNEISQCVTESRQLRNYCVDHTTCDSCLNEQDFSSPGCLWSEKLNACVSYSLLPLKCSFGSCGQLYSKEMGGQCPISCELQKDCISCTKLAHCGWCADNHNGSGKCLKGDIEGPINSKCEQSGYNTFSDNTDIYAKNKTWVFIVCPLENECEFLDKPCSLSELCIDKDIGFECHCQPGYRRLSSSLQGKSCVPVCESCVNGKCIEPNKCNCSFGWTGISCNVPCQCNGHSNCANETHTSICLDCMHNTIGSTCDKCKPLYVGEPTSTSGLNCQECRSVCNNNTDICMTKEDFIKYKHNIISFSHGPKSVDDVKCYDCQNNSEGDLCDSCIDGFFKILNGPCQLCQCNNHSNTCNKSTGEECQCYHNTETSLTCKKECYKEQCTRCIFGFSGNPINGRQCYEKIVSFIVPKQRTMLSARSLFFMISPYYMNVNMRIVIDVIEGELDMYFADSDEYYVVSQNATQIQSFSVVFGPRNENAKDDDYTPELNLSSEMYFTVTEYFGNVLSIKNIRKRLLIIVKHSVHDLSKKNFYLAVSTINKPDSAFFIYYSQDLVRLNLTLFVLILIVCLLIVMCFALLVWKARQLYLQGIIIGEVELSLKTMGARPFGTYKILCQNLDELVFKRRMKQNLQDSVTPLAIQNTKDNLASVIIVIVQFPSNELAECCFCLGSGLTLAHNQYLLETASNIGTHGRLVNTRILSTVA</sequence>
<feature type="domain" description="EGF-like" evidence="14">
    <location>
        <begin position="1949"/>
        <end position="1987"/>
    </location>
</feature>
<dbReference type="InterPro" id="IPR018097">
    <property type="entry name" value="EGF_Ca-bd_CS"/>
</dbReference>
<evidence type="ECO:0000256" key="6">
    <source>
        <dbReference type="ARBA" id="ARBA00022989"/>
    </source>
</evidence>
<keyword evidence="3 12" id="KW-0812">Transmembrane</keyword>
<dbReference type="InterPro" id="IPR002049">
    <property type="entry name" value="LE_dom"/>
</dbReference>
<feature type="domain" description="CUB" evidence="13">
    <location>
        <begin position="1176"/>
        <end position="1317"/>
    </location>
</feature>
<dbReference type="GeneID" id="101238689"/>
<dbReference type="InterPro" id="IPR056737">
    <property type="entry name" value="Beta-prop_ATRN-MKLN-like"/>
</dbReference>
<dbReference type="CDD" id="cd00054">
    <property type="entry name" value="EGF_CA"/>
    <property type="match status" value="1"/>
</dbReference>
<reference evidence="17" key="2">
    <citation type="submission" date="2025-08" db="UniProtKB">
        <authorList>
            <consortium name="RefSeq"/>
        </authorList>
    </citation>
    <scope>IDENTIFICATION</scope>
</reference>
<keyword evidence="8" id="KW-0325">Glycoprotein</keyword>
<feature type="domain" description="Laminin EGF-like" evidence="15">
    <location>
        <begin position="1124"/>
        <end position="1178"/>
    </location>
</feature>
<feature type="domain" description="CUB" evidence="13">
    <location>
        <begin position="21"/>
        <end position="130"/>
    </location>
</feature>
<feature type="disulfide bond" evidence="10">
    <location>
        <begin position="1372"/>
        <end position="1381"/>
    </location>
</feature>
<dbReference type="SMART" id="SM00612">
    <property type="entry name" value="Kelch"/>
    <property type="match status" value="2"/>
</dbReference>
<organism evidence="16 17">
    <name type="scientific">Hydra vulgaris</name>
    <name type="common">Hydra</name>
    <name type="synonym">Hydra attenuata</name>
    <dbReference type="NCBI Taxonomy" id="6087"/>
    <lineage>
        <taxon>Eukaryota</taxon>
        <taxon>Metazoa</taxon>
        <taxon>Cnidaria</taxon>
        <taxon>Hydrozoa</taxon>
        <taxon>Hydroidolina</taxon>
        <taxon>Anthoathecata</taxon>
        <taxon>Aplanulata</taxon>
        <taxon>Hydridae</taxon>
        <taxon>Hydra</taxon>
    </lineage>
</organism>
<dbReference type="CDD" id="cd00041">
    <property type="entry name" value="CUB"/>
    <property type="match status" value="1"/>
</dbReference>
<dbReference type="InterPro" id="IPR006652">
    <property type="entry name" value="Kelch_1"/>
</dbReference>
<dbReference type="SMART" id="SM00042">
    <property type="entry name" value="CUB"/>
    <property type="match status" value="1"/>
</dbReference>
<feature type="disulfide bond" evidence="11">
    <location>
        <begin position="1146"/>
        <end position="1155"/>
    </location>
</feature>
<gene>
    <name evidence="17" type="primary">LOC101238689</name>
</gene>
<dbReference type="SUPFAM" id="SSF117281">
    <property type="entry name" value="Kelch motif"/>
    <property type="match status" value="2"/>
</dbReference>